<dbReference type="AlphaFoldDB" id="A0A9J6H330"/>
<comment type="caution">
    <text evidence="1">The sequence shown here is derived from an EMBL/GenBank/DDBJ whole genome shotgun (WGS) entry which is preliminary data.</text>
</comment>
<dbReference type="OrthoDB" id="21595at2759"/>
<dbReference type="SUPFAM" id="SSF47576">
    <property type="entry name" value="Calponin-homology domain, CH-domain"/>
    <property type="match status" value="1"/>
</dbReference>
<keyword evidence="2" id="KW-1185">Reference proteome</keyword>
<accession>A0A9J6H330</accession>
<dbReference type="InterPro" id="IPR036872">
    <property type="entry name" value="CH_dom_sf"/>
</dbReference>
<dbReference type="VEuPathDB" id="VectorBase:HLOH_057225"/>
<reference evidence="1 2" key="1">
    <citation type="journal article" date="2020" name="Cell">
        <title>Large-Scale Comparative Analyses of Tick Genomes Elucidate Their Genetic Diversity and Vector Capacities.</title>
        <authorList>
            <consortium name="Tick Genome and Microbiome Consortium (TIGMIC)"/>
            <person name="Jia N."/>
            <person name="Wang J."/>
            <person name="Shi W."/>
            <person name="Du L."/>
            <person name="Sun Y."/>
            <person name="Zhan W."/>
            <person name="Jiang J.F."/>
            <person name="Wang Q."/>
            <person name="Zhang B."/>
            <person name="Ji P."/>
            <person name="Bell-Sakyi L."/>
            <person name="Cui X.M."/>
            <person name="Yuan T.T."/>
            <person name="Jiang B.G."/>
            <person name="Yang W.F."/>
            <person name="Lam T.T."/>
            <person name="Chang Q.C."/>
            <person name="Ding S.J."/>
            <person name="Wang X.J."/>
            <person name="Zhu J.G."/>
            <person name="Ruan X.D."/>
            <person name="Zhao L."/>
            <person name="Wei J.T."/>
            <person name="Ye R.Z."/>
            <person name="Que T.C."/>
            <person name="Du C.H."/>
            <person name="Zhou Y.H."/>
            <person name="Cheng J.X."/>
            <person name="Dai P.F."/>
            <person name="Guo W.B."/>
            <person name="Han X.H."/>
            <person name="Huang E.J."/>
            <person name="Li L.F."/>
            <person name="Wei W."/>
            <person name="Gao Y.C."/>
            <person name="Liu J.Z."/>
            <person name="Shao H.Z."/>
            <person name="Wang X."/>
            <person name="Wang C.C."/>
            <person name="Yang T.C."/>
            <person name="Huo Q.B."/>
            <person name="Li W."/>
            <person name="Chen H.Y."/>
            <person name="Chen S.E."/>
            <person name="Zhou L.G."/>
            <person name="Ni X.B."/>
            <person name="Tian J.H."/>
            <person name="Sheng Y."/>
            <person name="Liu T."/>
            <person name="Pan Y.S."/>
            <person name="Xia L.Y."/>
            <person name="Li J."/>
            <person name="Zhao F."/>
            <person name="Cao W.C."/>
        </authorList>
    </citation>
    <scope>NUCLEOTIDE SEQUENCE [LARGE SCALE GENOMIC DNA]</scope>
    <source>
        <strain evidence="1">HaeL-2018</strain>
    </source>
</reference>
<dbReference type="Gene3D" id="1.10.418.10">
    <property type="entry name" value="Calponin-like domain"/>
    <property type="match status" value="1"/>
</dbReference>
<name>A0A9J6H330_HAELO</name>
<proteinExistence type="predicted"/>
<dbReference type="Proteomes" id="UP000821853">
    <property type="component" value="Chromosome 9"/>
</dbReference>
<evidence type="ECO:0000313" key="2">
    <source>
        <dbReference type="Proteomes" id="UP000821853"/>
    </source>
</evidence>
<evidence type="ECO:0000313" key="1">
    <source>
        <dbReference type="EMBL" id="KAH9381667.1"/>
    </source>
</evidence>
<evidence type="ECO:0008006" key="3">
    <source>
        <dbReference type="Google" id="ProtNLM"/>
    </source>
</evidence>
<organism evidence="1 2">
    <name type="scientific">Haemaphysalis longicornis</name>
    <name type="common">Bush tick</name>
    <dbReference type="NCBI Taxonomy" id="44386"/>
    <lineage>
        <taxon>Eukaryota</taxon>
        <taxon>Metazoa</taxon>
        <taxon>Ecdysozoa</taxon>
        <taxon>Arthropoda</taxon>
        <taxon>Chelicerata</taxon>
        <taxon>Arachnida</taxon>
        <taxon>Acari</taxon>
        <taxon>Parasitiformes</taxon>
        <taxon>Ixodida</taxon>
        <taxon>Ixodoidea</taxon>
        <taxon>Ixodidae</taxon>
        <taxon>Haemaphysalinae</taxon>
        <taxon>Haemaphysalis</taxon>
    </lineage>
</organism>
<protein>
    <recommendedName>
        <fullName evidence="3">Calponin-homology (CH) domain-containing protein</fullName>
    </recommendedName>
</protein>
<dbReference type="EMBL" id="JABSTR010000011">
    <property type="protein sequence ID" value="KAH9381667.1"/>
    <property type="molecule type" value="Genomic_DNA"/>
</dbReference>
<gene>
    <name evidence="1" type="ORF">HPB48_022905</name>
</gene>
<sequence length="124" mass="13744">MNVLRADARSASQADRQKRQTSSLFRAFKFRSRNCWQPKLAADVAVPPTHTLGLPEIAAVCETQPADIFALTKLEPAWVWNKIAGKRDPALEESIKQWMGAILGQPLPNGDFGDILRDGTILCQ</sequence>